<dbReference type="EMBL" id="RXIC02000022">
    <property type="protein sequence ID" value="KAB1215942.1"/>
    <property type="molecule type" value="Genomic_DNA"/>
</dbReference>
<protein>
    <submittedName>
        <fullName evidence="2">Uncharacterized protein</fullName>
    </submittedName>
</protein>
<evidence type="ECO:0000256" key="1">
    <source>
        <dbReference type="SAM" id="MobiDB-lite"/>
    </source>
</evidence>
<organism evidence="2 3">
    <name type="scientific">Morella rubra</name>
    <name type="common">Chinese bayberry</name>
    <dbReference type="NCBI Taxonomy" id="262757"/>
    <lineage>
        <taxon>Eukaryota</taxon>
        <taxon>Viridiplantae</taxon>
        <taxon>Streptophyta</taxon>
        <taxon>Embryophyta</taxon>
        <taxon>Tracheophyta</taxon>
        <taxon>Spermatophyta</taxon>
        <taxon>Magnoliopsida</taxon>
        <taxon>eudicotyledons</taxon>
        <taxon>Gunneridae</taxon>
        <taxon>Pentapetalae</taxon>
        <taxon>rosids</taxon>
        <taxon>fabids</taxon>
        <taxon>Fagales</taxon>
        <taxon>Myricaceae</taxon>
        <taxon>Morella</taxon>
    </lineage>
</organism>
<name>A0A6A1VSJ0_9ROSI</name>
<feature type="region of interest" description="Disordered" evidence="1">
    <location>
        <begin position="70"/>
        <end position="102"/>
    </location>
</feature>
<evidence type="ECO:0000313" key="2">
    <source>
        <dbReference type="EMBL" id="KAB1215942.1"/>
    </source>
</evidence>
<keyword evidence="3" id="KW-1185">Reference proteome</keyword>
<dbReference type="Proteomes" id="UP000516437">
    <property type="component" value="Chromosome 4"/>
</dbReference>
<gene>
    <name evidence="2" type="ORF">CJ030_MR4G006346</name>
</gene>
<dbReference type="AlphaFoldDB" id="A0A6A1VSJ0"/>
<comment type="caution">
    <text evidence="2">The sequence shown here is derived from an EMBL/GenBank/DDBJ whole genome shotgun (WGS) entry which is preliminary data.</text>
</comment>
<accession>A0A6A1VSJ0</accession>
<evidence type="ECO:0000313" key="3">
    <source>
        <dbReference type="Proteomes" id="UP000516437"/>
    </source>
</evidence>
<proteinExistence type="predicted"/>
<sequence>MKAATKKRKQGLPYAMIFTPLFVVYDVEVTGEVKEKPKETKEYNKKTLRLMGFVETDDGEWVRKGVVTPKKVDSKTEEEDEEGDDGVGDNDGDRTPMSDRTPVLRPHKLVIATSFRATRTSNAREPRLGHLEASIFYLKTEQHKLSKRVEDLATSVKKGFVDVKKILTDHTERFGTVDRDVKSLQNQVSNSKTVAADVIQGNTDEFKATSAELQTFVKKSQEDITQVTEVYMNTDRLLRPHVMKWTYWFTTTWVQFLKKSKIEHDLPPPLKKKK</sequence>
<reference evidence="2 3" key="1">
    <citation type="journal article" date="2019" name="Plant Biotechnol. J.">
        <title>The red bayberry genome and genetic basis of sex determination.</title>
        <authorList>
            <person name="Jia H.M."/>
            <person name="Jia H.J."/>
            <person name="Cai Q.L."/>
            <person name="Wang Y."/>
            <person name="Zhao H.B."/>
            <person name="Yang W.F."/>
            <person name="Wang G.Y."/>
            <person name="Li Y.H."/>
            <person name="Zhan D.L."/>
            <person name="Shen Y.T."/>
            <person name="Niu Q.F."/>
            <person name="Chang L."/>
            <person name="Qiu J."/>
            <person name="Zhao L."/>
            <person name="Xie H.B."/>
            <person name="Fu W.Y."/>
            <person name="Jin J."/>
            <person name="Li X.W."/>
            <person name="Jiao Y."/>
            <person name="Zhou C.C."/>
            <person name="Tu T."/>
            <person name="Chai C.Y."/>
            <person name="Gao J.L."/>
            <person name="Fan L.J."/>
            <person name="van de Weg E."/>
            <person name="Wang J.Y."/>
            <person name="Gao Z.S."/>
        </authorList>
    </citation>
    <scope>NUCLEOTIDE SEQUENCE [LARGE SCALE GENOMIC DNA]</scope>
    <source>
        <tissue evidence="2">Leaves</tissue>
    </source>
</reference>
<feature type="compositionally biased region" description="Acidic residues" evidence="1">
    <location>
        <begin position="76"/>
        <end position="90"/>
    </location>
</feature>